<keyword evidence="4" id="KW-1185">Reference proteome</keyword>
<name>A0A0C2FM40_9BILA</name>
<evidence type="ECO:0000313" key="4">
    <source>
        <dbReference type="Proteomes" id="UP000054047"/>
    </source>
</evidence>
<keyword evidence="1" id="KW-0175">Coiled coil</keyword>
<gene>
    <name evidence="3" type="ORF">ANCDUO_20264</name>
</gene>
<sequence>MADDMERELNRILEADETSENRIEQLQQQLGELSSKLQVLADANAQQVTSTIVTVSEKVANIQKLSSRAAQALSSAEGAVPPTDVEEMLREYLLEECETLTSEMAKLEDAARQLQEILSTAFAPYISELCELLDQAQHDDICMRQLANLLAVDSTQVVTAVKSLLSDRQVEQQTKAPIKSAARVDDSTGTTAMETDEAQCSRSQFRNAFWLLKAGDVSHDDRLQDIPFDAVQAAEGRLRSDQLYSADKWNKVRFQNADVVNTRPRAQIRASAFRDNQSRGMSPPLSDTGSCFDNGVGVTLAAMALPEVKNFTHPDGRGFAKFVTSFSMKYGRIGLTDDMLIHLMSEKLEGHPRAIMETLPENARHGKFADFVAALSA</sequence>
<dbReference type="EMBL" id="KN752455">
    <property type="protein sequence ID" value="KIH49660.1"/>
    <property type="molecule type" value="Genomic_DNA"/>
</dbReference>
<dbReference type="AlphaFoldDB" id="A0A0C2FM40"/>
<feature type="coiled-coil region" evidence="1">
    <location>
        <begin position="2"/>
        <end position="43"/>
    </location>
</feature>
<dbReference type="OrthoDB" id="5887187at2759"/>
<organism evidence="3 4">
    <name type="scientific">Ancylostoma duodenale</name>
    <dbReference type="NCBI Taxonomy" id="51022"/>
    <lineage>
        <taxon>Eukaryota</taxon>
        <taxon>Metazoa</taxon>
        <taxon>Ecdysozoa</taxon>
        <taxon>Nematoda</taxon>
        <taxon>Chromadorea</taxon>
        <taxon>Rhabditida</taxon>
        <taxon>Rhabditina</taxon>
        <taxon>Rhabditomorpha</taxon>
        <taxon>Strongyloidea</taxon>
        <taxon>Ancylostomatidae</taxon>
        <taxon>Ancylostomatinae</taxon>
        <taxon>Ancylostoma</taxon>
    </lineage>
</organism>
<feature type="compositionally biased region" description="Polar residues" evidence="2">
    <location>
        <begin position="187"/>
        <end position="197"/>
    </location>
</feature>
<evidence type="ECO:0000256" key="1">
    <source>
        <dbReference type="SAM" id="Coils"/>
    </source>
</evidence>
<protein>
    <submittedName>
        <fullName evidence="3">Uncharacterized protein</fullName>
    </submittedName>
</protein>
<reference evidence="3 4" key="1">
    <citation type="submission" date="2013-12" db="EMBL/GenBank/DDBJ databases">
        <title>Draft genome of the parsitic nematode Ancylostoma duodenale.</title>
        <authorList>
            <person name="Mitreva M."/>
        </authorList>
    </citation>
    <scope>NUCLEOTIDE SEQUENCE [LARGE SCALE GENOMIC DNA]</scope>
    <source>
        <strain evidence="3 4">Zhejiang</strain>
    </source>
</reference>
<proteinExistence type="predicted"/>
<feature type="non-terminal residue" evidence="3">
    <location>
        <position position="377"/>
    </location>
</feature>
<feature type="region of interest" description="Disordered" evidence="2">
    <location>
        <begin position="177"/>
        <end position="197"/>
    </location>
</feature>
<evidence type="ECO:0000313" key="3">
    <source>
        <dbReference type="EMBL" id="KIH49660.1"/>
    </source>
</evidence>
<evidence type="ECO:0000256" key="2">
    <source>
        <dbReference type="SAM" id="MobiDB-lite"/>
    </source>
</evidence>
<feature type="coiled-coil region" evidence="1">
    <location>
        <begin position="90"/>
        <end position="117"/>
    </location>
</feature>
<dbReference type="Proteomes" id="UP000054047">
    <property type="component" value="Unassembled WGS sequence"/>
</dbReference>
<accession>A0A0C2FM40</accession>